<organism evidence="3 4">
    <name type="scientific">Bacillus infantis</name>
    <dbReference type="NCBI Taxonomy" id="324767"/>
    <lineage>
        <taxon>Bacteria</taxon>
        <taxon>Bacillati</taxon>
        <taxon>Bacillota</taxon>
        <taxon>Bacilli</taxon>
        <taxon>Bacillales</taxon>
        <taxon>Bacillaceae</taxon>
        <taxon>Bacillus</taxon>
    </lineage>
</organism>
<dbReference type="Pfam" id="PF13426">
    <property type="entry name" value="PAS_9"/>
    <property type="match status" value="1"/>
</dbReference>
<dbReference type="EMBL" id="VTES01000002">
    <property type="protein sequence ID" value="TYS64981.1"/>
    <property type="molecule type" value="Genomic_DNA"/>
</dbReference>
<dbReference type="PANTHER" id="PTHR33745">
    <property type="entry name" value="RSBT ANTAGONIST PROTEIN RSBS-RELATED"/>
    <property type="match status" value="1"/>
</dbReference>
<evidence type="ECO:0000313" key="3">
    <source>
        <dbReference type="EMBL" id="TYS64981.1"/>
    </source>
</evidence>
<protein>
    <submittedName>
        <fullName evidence="3">RsbR, positive regulator of sigma-B</fullName>
    </submittedName>
</protein>
<dbReference type="PANTHER" id="PTHR33745:SF8">
    <property type="entry name" value="BLUE-LIGHT PHOTORECEPTOR"/>
    <property type="match status" value="1"/>
</dbReference>
<dbReference type="Gene3D" id="3.30.450.20">
    <property type="entry name" value="PAS domain"/>
    <property type="match status" value="1"/>
</dbReference>
<proteinExistence type="predicted"/>
<name>A0A5D4SQE5_9BACI</name>
<dbReference type="InterPro" id="IPR036513">
    <property type="entry name" value="STAS_dom_sf"/>
</dbReference>
<dbReference type="InterPro" id="IPR002645">
    <property type="entry name" value="STAS_dom"/>
</dbReference>
<gene>
    <name evidence="3" type="ORF">FZD47_06415</name>
</gene>
<evidence type="ECO:0000259" key="2">
    <source>
        <dbReference type="Pfam" id="PF13426"/>
    </source>
</evidence>
<dbReference type="SUPFAM" id="SSF52091">
    <property type="entry name" value="SpoIIaa-like"/>
    <property type="match status" value="1"/>
</dbReference>
<dbReference type="RefSeq" id="WP_009793466.1">
    <property type="nucleotide sequence ID" value="NZ_JAHXNN010000004.1"/>
</dbReference>
<feature type="domain" description="PAS" evidence="2">
    <location>
        <begin position="24"/>
        <end position="122"/>
    </location>
</feature>
<sequence>MSSIGRLPEHMQPLDALKSIGENIIIADKDYKVAWMNDNARKLLSQAAPLFGFAGSEDLIGLSMDRFHRNPGHQKQIMKRLKGSHRSRINIKDQFVTDIVISPVNDKNGQINGYIVMLMDVTTKSEEDRKKEVLIQALSVPMITIWDCTLALPLIGGYDKERSDYVLGRLLEKCVKDKIKYVLIDLSGLYDFQEETKFELQKLYDCLRLIGTECLLVGMTAELARTAGDIHPSIQSFRSAHEGLKYLIKRNFPSETELSSNFL</sequence>
<dbReference type="Proteomes" id="UP000323732">
    <property type="component" value="Unassembled WGS sequence"/>
</dbReference>
<evidence type="ECO:0000259" key="1">
    <source>
        <dbReference type="Pfam" id="PF01740"/>
    </source>
</evidence>
<dbReference type="InterPro" id="IPR051932">
    <property type="entry name" value="Bact_StressResp_Reg"/>
</dbReference>
<dbReference type="InterPro" id="IPR000014">
    <property type="entry name" value="PAS"/>
</dbReference>
<comment type="caution">
    <text evidence="3">The sequence shown here is derived from an EMBL/GenBank/DDBJ whole genome shotgun (WGS) entry which is preliminary data.</text>
</comment>
<reference evidence="3 4" key="1">
    <citation type="submission" date="2019-08" db="EMBL/GenBank/DDBJ databases">
        <title>Bacillus genomes from the desert of Cuatro Cienegas, Coahuila.</title>
        <authorList>
            <person name="Olmedo-Alvarez G."/>
        </authorList>
    </citation>
    <scope>NUCLEOTIDE SEQUENCE [LARGE SCALE GENOMIC DNA]</scope>
    <source>
        <strain evidence="3 4">CH37_1T</strain>
    </source>
</reference>
<dbReference type="Pfam" id="PF01740">
    <property type="entry name" value="STAS"/>
    <property type="match status" value="1"/>
</dbReference>
<feature type="domain" description="STAS" evidence="1">
    <location>
        <begin position="150"/>
        <end position="226"/>
    </location>
</feature>
<dbReference type="SUPFAM" id="SSF55785">
    <property type="entry name" value="PYP-like sensor domain (PAS domain)"/>
    <property type="match status" value="1"/>
</dbReference>
<evidence type="ECO:0000313" key="4">
    <source>
        <dbReference type="Proteomes" id="UP000323732"/>
    </source>
</evidence>
<accession>A0A5D4SQE5</accession>
<dbReference type="CDD" id="cd07041">
    <property type="entry name" value="STAS_RsbR_RsbS_like"/>
    <property type="match status" value="1"/>
</dbReference>
<dbReference type="InterPro" id="IPR035965">
    <property type="entry name" value="PAS-like_dom_sf"/>
</dbReference>
<dbReference type="Gene3D" id="3.30.750.24">
    <property type="entry name" value="STAS domain"/>
    <property type="match status" value="1"/>
</dbReference>
<dbReference type="AlphaFoldDB" id="A0A5D4SQE5"/>